<evidence type="ECO:0000256" key="5">
    <source>
        <dbReference type="RuleBase" id="RU000461"/>
    </source>
</evidence>
<sequence length="186" mass="20719">MRGGDNLKYIKAWDDLLGSAGLATLLELLAGQWAASRLDEKWETLRLYPAAVNGAQCMATEDWDYTYTGTDGQTKLILFKANDFIHNGIFASQRYAPNWTKRDPNSIDEWNPQWFLDDVNGGGNTAFSQAPFGGGARKCLGEKLAYLEGRTILSELLRKYKIVPAEGWKPIMLSTAGVRVHFVPLS</sequence>
<dbReference type="InterPro" id="IPR001128">
    <property type="entry name" value="Cyt_P450"/>
</dbReference>
<dbReference type="InterPro" id="IPR017972">
    <property type="entry name" value="Cyt_P450_CS"/>
</dbReference>
<dbReference type="Gene3D" id="1.10.630.10">
    <property type="entry name" value="Cytochrome P450"/>
    <property type="match status" value="1"/>
</dbReference>
<reference evidence="6 7" key="1">
    <citation type="journal article" date="2015" name="Genome Biol. Evol.">
        <title>Phylogenomic analyses indicate that early fungi evolved digesting cell walls of algal ancestors of land plants.</title>
        <authorList>
            <person name="Chang Y."/>
            <person name="Wang S."/>
            <person name="Sekimoto S."/>
            <person name="Aerts A.L."/>
            <person name="Choi C."/>
            <person name="Clum A."/>
            <person name="LaButti K.M."/>
            <person name="Lindquist E.A."/>
            <person name="Yee Ngan C."/>
            <person name="Ohm R.A."/>
            <person name="Salamov A.A."/>
            <person name="Grigoriev I.V."/>
            <person name="Spatafora J.W."/>
            <person name="Berbee M.L."/>
        </authorList>
    </citation>
    <scope>NUCLEOTIDE SEQUENCE [LARGE SCALE GENOMIC DNA]</scope>
    <source>
        <strain evidence="6 7">JEL478</strain>
    </source>
</reference>
<protein>
    <submittedName>
        <fullName evidence="6">Cytochrome P450</fullName>
    </submittedName>
</protein>
<comment type="similarity">
    <text evidence="2 5">Belongs to the cytochrome P450 family.</text>
</comment>
<dbReference type="PROSITE" id="PS00086">
    <property type="entry name" value="CYTOCHROME_P450"/>
    <property type="match status" value="1"/>
</dbReference>
<dbReference type="SUPFAM" id="SSF48264">
    <property type="entry name" value="Cytochrome P450"/>
    <property type="match status" value="1"/>
</dbReference>
<keyword evidence="5" id="KW-0349">Heme</keyword>
<dbReference type="OrthoDB" id="1470350at2759"/>
<evidence type="ECO:0000256" key="1">
    <source>
        <dbReference type="ARBA" id="ARBA00001971"/>
    </source>
</evidence>
<name>A0A139AZ51_GONPJ</name>
<dbReference type="InterPro" id="IPR050121">
    <property type="entry name" value="Cytochrome_P450_monoxygenase"/>
</dbReference>
<dbReference type="STRING" id="1344416.A0A139AZ51"/>
<evidence type="ECO:0000256" key="2">
    <source>
        <dbReference type="ARBA" id="ARBA00010617"/>
    </source>
</evidence>
<gene>
    <name evidence="6" type="ORF">M427DRAFT_65140</name>
</gene>
<dbReference type="Pfam" id="PF00067">
    <property type="entry name" value="p450"/>
    <property type="match status" value="1"/>
</dbReference>
<keyword evidence="7" id="KW-1185">Reference proteome</keyword>
<dbReference type="GO" id="GO:0020037">
    <property type="term" value="F:heme binding"/>
    <property type="evidence" value="ECO:0007669"/>
    <property type="project" value="InterPro"/>
</dbReference>
<keyword evidence="5" id="KW-0503">Monooxygenase</keyword>
<dbReference type="GO" id="GO:0016705">
    <property type="term" value="F:oxidoreductase activity, acting on paired donors, with incorporation or reduction of molecular oxygen"/>
    <property type="evidence" value="ECO:0007669"/>
    <property type="project" value="InterPro"/>
</dbReference>
<dbReference type="GO" id="GO:0004497">
    <property type="term" value="F:monooxygenase activity"/>
    <property type="evidence" value="ECO:0007669"/>
    <property type="project" value="UniProtKB-KW"/>
</dbReference>
<evidence type="ECO:0000256" key="4">
    <source>
        <dbReference type="ARBA" id="ARBA00023004"/>
    </source>
</evidence>
<accession>A0A139AZ51</accession>
<evidence type="ECO:0000256" key="3">
    <source>
        <dbReference type="ARBA" id="ARBA00022723"/>
    </source>
</evidence>
<dbReference type="EMBL" id="KQ965731">
    <property type="protein sequence ID" value="KXS22028.1"/>
    <property type="molecule type" value="Genomic_DNA"/>
</dbReference>
<keyword evidence="3 5" id="KW-0479">Metal-binding</keyword>
<dbReference type="GO" id="GO:0005506">
    <property type="term" value="F:iron ion binding"/>
    <property type="evidence" value="ECO:0007669"/>
    <property type="project" value="InterPro"/>
</dbReference>
<evidence type="ECO:0000313" key="7">
    <source>
        <dbReference type="Proteomes" id="UP000070544"/>
    </source>
</evidence>
<keyword evidence="5" id="KW-0560">Oxidoreductase</keyword>
<evidence type="ECO:0000313" key="6">
    <source>
        <dbReference type="EMBL" id="KXS22028.1"/>
    </source>
</evidence>
<organism evidence="6 7">
    <name type="scientific">Gonapodya prolifera (strain JEL478)</name>
    <name type="common">Monoblepharis prolifera</name>
    <dbReference type="NCBI Taxonomy" id="1344416"/>
    <lineage>
        <taxon>Eukaryota</taxon>
        <taxon>Fungi</taxon>
        <taxon>Fungi incertae sedis</taxon>
        <taxon>Chytridiomycota</taxon>
        <taxon>Chytridiomycota incertae sedis</taxon>
        <taxon>Monoblepharidomycetes</taxon>
        <taxon>Monoblepharidales</taxon>
        <taxon>Gonapodyaceae</taxon>
        <taxon>Gonapodya</taxon>
    </lineage>
</organism>
<dbReference type="AlphaFoldDB" id="A0A139AZ51"/>
<dbReference type="InterPro" id="IPR036396">
    <property type="entry name" value="Cyt_P450_sf"/>
</dbReference>
<comment type="cofactor">
    <cofactor evidence="1">
        <name>heme</name>
        <dbReference type="ChEBI" id="CHEBI:30413"/>
    </cofactor>
</comment>
<dbReference type="Proteomes" id="UP000070544">
    <property type="component" value="Unassembled WGS sequence"/>
</dbReference>
<keyword evidence="4 5" id="KW-0408">Iron</keyword>
<proteinExistence type="inferred from homology"/>
<dbReference type="PANTHER" id="PTHR24305">
    <property type="entry name" value="CYTOCHROME P450"/>
    <property type="match status" value="1"/>
</dbReference>
<dbReference type="PANTHER" id="PTHR24305:SF166">
    <property type="entry name" value="CYTOCHROME P450 12A4, MITOCHONDRIAL-RELATED"/>
    <property type="match status" value="1"/>
</dbReference>